<sequence>MEEQFQLYVFDEEDGMFEEESAGGLQEPLGQEASMTVIDLSQSSGSDQEVNMRPCQERTHTKERGVRKCAVHSCRETFSGATPMLYNIRRDHAGGAQNPEEFVSFLADISAEGIQQPEEVGHRVPVKAELPTSDPPASDPHELPGSGLSLAPWMDASSIYRSNECHSPRQPTLLSVSHHFQRVLGLWYEGGPHPNEVREWVGDCEGDPPKGDRLGVSIQAPIYLHCFVGGPAQIKLWVDTGRPVYFGVSESVHSMLDTQQEGVRAIPQDRILVKTNSPYLPCGVG</sequence>
<protein>
    <submittedName>
        <fullName evidence="1">Uncharacterized protein</fullName>
    </submittedName>
</protein>
<reference evidence="1" key="1">
    <citation type="submission" date="2022-08" db="UniProtKB">
        <authorList>
            <consortium name="EnsemblMetazoa"/>
        </authorList>
    </citation>
    <scope>IDENTIFICATION</scope>
    <source>
        <strain evidence="1">05x7-T-G4-1.051#20</strain>
    </source>
</reference>
<dbReference type="Gene3D" id="3.20.20.140">
    <property type="entry name" value="Metal-dependent hydrolases"/>
    <property type="match status" value="1"/>
</dbReference>
<evidence type="ECO:0000313" key="2">
    <source>
        <dbReference type="Proteomes" id="UP000005408"/>
    </source>
</evidence>
<accession>A0A8W8MLX9</accession>
<dbReference type="AlphaFoldDB" id="A0A8W8MLX9"/>
<name>A0A8W8MLX9_MAGGI</name>
<evidence type="ECO:0000313" key="1">
    <source>
        <dbReference type="EnsemblMetazoa" id="G33956.1:cds"/>
    </source>
</evidence>
<dbReference type="SUPFAM" id="SSF51556">
    <property type="entry name" value="Metallo-dependent hydrolases"/>
    <property type="match status" value="1"/>
</dbReference>
<proteinExistence type="predicted"/>
<dbReference type="EnsemblMetazoa" id="G33956.1">
    <property type="protein sequence ID" value="G33956.1:cds"/>
    <property type="gene ID" value="G33956"/>
</dbReference>
<dbReference type="InterPro" id="IPR032466">
    <property type="entry name" value="Metal_Hydrolase"/>
</dbReference>
<keyword evidence="2" id="KW-1185">Reference proteome</keyword>
<dbReference type="Proteomes" id="UP000005408">
    <property type="component" value="Unassembled WGS sequence"/>
</dbReference>
<organism evidence="1 2">
    <name type="scientific">Magallana gigas</name>
    <name type="common">Pacific oyster</name>
    <name type="synonym">Crassostrea gigas</name>
    <dbReference type="NCBI Taxonomy" id="29159"/>
    <lineage>
        <taxon>Eukaryota</taxon>
        <taxon>Metazoa</taxon>
        <taxon>Spiralia</taxon>
        <taxon>Lophotrochozoa</taxon>
        <taxon>Mollusca</taxon>
        <taxon>Bivalvia</taxon>
        <taxon>Autobranchia</taxon>
        <taxon>Pteriomorphia</taxon>
        <taxon>Ostreida</taxon>
        <taxon>Ostreoidea</taxon>
        <taxon>Ostreidae</taxon>
        <taxon>Magallana</taxon>
    </lineage>
</organism>